<dbReference type="SUPFAM" id="SSF53167">
    <property type="entry name" value="Purine and uridine phosphorylases"/>
    <property type="match status" value="1"/>
</dbReference>
<accession>A0ABU2KHQ0</accession>
<dbReference type="Pfam" id="PF01048">
    <property type="entry name" value="PNP_UDP_1"/>
    <property type="match status" value="1"/>
</dbReference>
<protein>
    <recommendedName>
        <fullName evidence="2">Uridine phosphorylase</fullName>
        <ecNumber evidence="1">2.4.2.3</ecNumber>
    </recommendedName>
</protein>
<dbReference type="InterPro" id="IPR035994">
    <property type="entry name" value="Nucleoside_phosphorylase_sf"/>
</dbReference>
<name>A0ABU2KHQ0_9FLAO</name>
<proteinExistence type="predicted"/>
<dbReference type="RefSeq" id="WP_311401201.1">
    <property type="nucleotide sequence ID" value="NZ_JAVRBG010000005.1"/>
</dbReference>
<dbReference type="Proteomes" id="UP001182991">
    <property type="component" value="Unassembled WGS sequence"/>
</dbReference>
<evidence type="ECO:0000313" key="5">
    <source>
        <dbReference type="EMBL" id="MDT0294247.1"/>
    </source>
</evidence>
<evidence type="ECO:0000259" key="4">
    <source>
        <dbReference type="Pfam" id="PF01048"/>
    </source>
</evidence>
<evidence type="ECO:0000256" key="3">
    <source>
        <dbReference type="ARBA" id="ARBA00048447"/>
    </source>
</evidence>
<dbReference type="Gene3D" id="3.40.50.1580">
    <property type="entry name" value="Nucleoside phosphorylase domain"/>
    <property type="match status" value="1"/>
</dbReference>
<evidence type="ECO:0000256" key="2">
    <source>
        <dbReference type="ARBA" id="ARBA00021980"/>
    </source>
</evidence>
<dbReference type="CDD" id="cd00436">
    <property type="entry name" value="UP_TbUP-like"/>
    <property type="match status" value="1"/>
</dbReference>
<evidence type="ECO:0000256" key="1">
    <source>
        <dbReference type="ARBA" id="ARBA00011888"/>
    </source>
</evidence>
<organism evidence="5 6">
    <name type="scientific">Mesonia ostreae</name>
    <dbReference type="NCBI Taxonomy" id="861110"/>
    <lineage>
        <taxon>Bacteria</taxon>
        <taxon>Pseudomonadati</taxon>
        <taxon>Bacteroidota</taxon>
        <taxon>Flavobacteriia</taxon>
        <taxon>Flavobacteriales</taxon>
        <taxon>Flavobacteriaceae</taxon>
        <taxon>Mesonia</taxon>
    </lineage>
</organism>
<dbReference type="EMBL" id="JAVRBG010000005">
    <property type="protein sequence ID" value="MDT0294247.1"/>
    <property type="molecule type" value="Genomic_DNA"/>
</dbReference>
<evidence type="ECO:0000313" key="6">
    <source>
        <dbReference type="Proteomes" id="UP001182991"/>
    </source>
</evidence>
<comment type="caution">
    <text evidence="5">The sequence shown here is derived from an EMBL/GenBank/DDBJ whole genome shotgun (WGS) entry which is preliminary data.</text>
</comment>
<dbReference type="EC" id="2.4.2.3" evidence="1"/>
<keyword evidence="6" id="KW-1185">Reference proteome</keyword>
<dbReference type="InterPro" id="IPR000845">
    <property type="entry name" value="Nucleoside_phosphorylase_d"/>
</dbReference>
<sequence length="290" mass="32718">MIKESELILNADGSVYHLNLKPENIANLIITVGDPDRIDSITKHFDSVEFKTQKREFQTQTGTYKNKRITVVSTGIGTDNIDIVLNELDALANINLKTREFKEEQQQLTIIRIGTSGSIQKEIPVDAFLASEKAVGFDGLLYYYQSDAFLEKEFAEHLHEYLDLHPHKARPYVVSADQDLVDHFSQDGRVFKGVTGTNVGFYAPQGRVLRAGLQDPNFIDQLTTFKFQDYRITNLEMETSAIYGLSKLLGHKAVSMNAIIANRETGDFSKDSLKAVEHLILYTLDKIITL</sequence>
<gene>
    <name evidence="5" type="ORF">RLT85_06335</name>
</gene>
<reference evidence="6" key="1">
    <citation type="submission" date="2023-07" db="EMBL/GenBank/DDBJ databases">
        <title>Isolating and identifying novel microbial strains from the Mariana Trench.</title>
        <authorList>
            <person name="Fu H."/>
        </authorList>
    </citation>
    <scope>NUCLEOTIDE SEQUENCE [LARGE SCALE GENOMIC DNA]</scope>
    <source>
        <strain evidence="6">T-y2</strain>
    </source>
</reference>
<feature type="domain" description="Nucleoside phosphorylase" evidence="4">
    <location>
        <begin position="28"/>
        <end position="264"/>
    </location>
</feature>
<comment type="catalytic activity">
    <reaction evidence="3">
        <text>uridine + phosphate = alpha-D-ribose 1-phosphate + uracil</text>
        <dbReference type="Rhea" id="RHEA:24388"/>
        <dbReference type="ChEBI" id="CHEBI:16704"/>
        <dbReference type="ChEBI" id="CHEBI:17568"/>
        <dbReference type="ChEBI" id="CHEBI:43474"/>
        <dbReference type="ChEBI" id="CHEBI:57720"/>
        <dbReference type="EC" id="2.4.2.3"/>
    </reaction>
</comment>
<dbReference type="PANTHER" id="PTHR43691">
    <property type="entry name" value="URIDINE PHOSPHORYLASE"/>
    <property type="match status" value="1"/>
</dbReference>
<dbReference type="PANTHER" id="PTHR43691:SF11">
    <property type="entry name" value="FI09636P-RELATED"/>
    <property type="match status" value="1"/>
</dbReference>